<feature type="transmembrane region" description="Helical" evidence="6">
    <location>
        <begin position="53"/>
        <end position="79"/>
    </location>
</feature>
<dbReference type="InterPro" id="IPR011701">
    <property type="entry name" value="MFS"/>
</dbReference>
<accession>A0A917RU56</accession>
<dbReference type="GO" id="GO:0005886">
    <property type="term" value="C:plasma membrane"/>
    <property type="evidence" value="ECO:0007669"/>
    <property type="project" value="UniProtKB-SubCell"/>
</dbReference>
<evidence type="ECO:0000256" key="4">
    <source>
        <dbReference type="ARBA" id="ARBA00022989"/>
    </source>
</evidence>
<dbReference type="PANTHER" id="PTHR23513">
    <property type="entry name" value="INTEGRAL MEMBRANE EFFLUX PROTEIN-RELATED"/>
    <property type="match status" value="1"/>
</dbReference>
<evidence type="ECO:0000313" key="7">
    <source>
        <dbReference type="EMBL" id="GGL28355.1"/>
    </source>
</evidence>
<keyword evidence="8" id="KW-1185">Reference proteome</keyword>
<protein>
    <recommendedName>
        <fullName evidence="9">MFS transporter</fullName>
    </recommendedName>
</protein>
<comment type="caution">
    <text evidence="7">The sequence shown here is derived from an EMBL/GenBank/DDBJ whole genome shotgun (WGS) entry which is preliminary data.</text>
</comment>
<dbReference type="Gene3D" id="1.20.1720.10">
    <property type="entry name" value="Multidrug resistance protein D"/>
    <property type="match status" value="1"/>
</dbReference>
<evidence type="ECO:0000256" key="2">
    <source>
        <dbReference type="ARBA" id="ARBA00022475"/>
    </source>
</evidence>
<sequence>MFPLVIDLLTFLVNAICLALIKSPDSVRGGRPESTVRQDLVDGFRLLARVPLLKAFSTFGLLISVAEAMIMAMLPILLLRQLGLPDFYYGLVFIASSTAAIVGAWISPRLGERLGIVTVNRLGLIGIAVGTVCIAVGATLGSVSAGLSPVSRLWVLPGRCGTSG</sequence>
<evidence type="ECO:0000313" key="8">
    <source>
        <dbReference type="Proteomes" id="UP000638263"/>
    </source>
</evidence>
<dbReference type="AlphaFoldDB" id="A0A917RU56"/>
<reference evidence="7" key="2">
    <citation type="submission" date="2020-09" db="EMBL/GenBank/DDBJ databases">
        <authorList>
            <person name="Sun Q."/>
            <person name="Zhou Y."/>
        </authorList>
    </citation>
    <scope>NUCLEOTIDE SEQUENCE</scope>
    <source>
        <strain evidence="7">CGMCC 4.3508</strain>
    </source>
</reference>
<feature type="transmembrane region" description="Helical" evidence="6">
    <location>
        <begin position="86"/>
        <end position="107"/>
    </location>
</feature>
<dbReference type="InterPro" id="IPR036259">
    <property type="entry name" value="MFS_trans_sf"/>
</dbReference>
<dbReference type="PANTHER" id="PTHR23513:SF6">
    <property type="entry name" value="MAJOR FACILITATOR SUPERFAMILY ASSOCIATED DOMAIN-CONTAINING PROTEIN"/>
    <property type="match status" value="1"/>
</dbReference>
<dbReference type="Proteomes" id="UP000638263">
    <property type="component" value="Unassembled WGS sequence"/>
</dbReference>
<dbReference type="EMBL" id="BMMH01000011">
    <property type="protein sequence ID" value="GGL28355.1"/>
    <property type="molecule type" value="Genomic_DNA"/>
</dbReference>
<feature type="transmembrane region" description="Helical" evidence="6">
    <location>
        <begin position="122"/>
        <end position="143"/>
    </location>
</feature>
<keyword evidence="4 6" id="KW-1133">Transmembrane helix</keyword>
<dbReference type="RefSeq" id="WP_234293536.1">
    <property type="nucleotide sequence ID" value="NZ_BMMH01000011.1"/>
</dbReference>
<gene>
    <name evidence="7" type="ORF">GCM10011588_49000</name>
</gene>
<evidence type="ECO:0000256" key="1">
    <source>
        <dbReference type="ARBA" id="ARBA00004651"/>
    </source>
</evidence>
<keyword evidence="2" id="KW-1003">Cell membrane</keyword>
<evidence type="ECO:0008006" key="9">
    <source>
        <dbReference type="Google" id="ProtNLM"/>
    </source>
</evidence>
<keyword evidence="5 6" id="KW-0472">Membrane</keyword>
<comment type="subcellular location">
    <subcellularLocation>
        <location evidence="1">Cell membrane</location>
        <topology evidence="1">Multi-pass membrane protein</topology>
    </subcellularLocation>
</comment>
<dbReference type="SUPFAM" id="SSF103473">
    <property type="entry name" value="MFS general substrate transporter"/>
    <property type="match status" value="1"/>
</dbReference>
<organism evidence="7 8">
    <name type="scientific">Nocardia jinanensis</name>
    <dbReference type="NCBI Taxonomy" id="382504"/>
    <lineage>
        <taxon>Bacteria</taxon>
        <taxon>Bacillati</taxon>
        <taxon>Actinomycetota</taxon>
        <taxon>Actinomycetes</taxon>
        <taxon>Mycobacteriales</taxon>
        <taxon>Nocardiaceae</taxon>
        <taxon>Nocardia</taxon>
    </lineage>
</organism>
<reference evidence="7" key="1">
    <citation type="journal article" date="2014" name="Int. J. Syst. Evol. Microbiol.">
        <title>Complete genome sequence of Corynebacterium casei LMG S-19264T (=DSM 44701T), isolated from a smear-ripened cheese.</title>
        <authorList>
            <consortium name="US DOE Joint Genome Institute (JGI-PGF)"/>
            <person name="Walter F."/>
            <person name="Albersmeier A."/>
            <person name="Kalinowski J."/>
            <person name="Ruckert C."/>
        </authorList>
    </citation>
    <scope>NUCLEOTIDE SEQUENCE</scope>
    <source>
        <strain evidence="7">CGMCC 4.3508</strain>
    </source>
</reference>
<evidence type="ECO:0000256" key="3">
    <source>
        <dbReference type="ARBA" id="ARBA00022692"/>
    </source>
</evidence>
<evidence type="ECO:0000256" key="6">
    <source>
        <dbReference type="SAM" id="Phobius"/>
    </source>
</evidence>
<proteinExistence type="predicted"/>
<evidence type="ECO:0000256" key="5">
    <source>
        <dbReference type="ARBA" id="ARBA00023136"/>
    </source>
</evidence>
<name>A0A917RU56_9NOCA</name>
<dbReference type="GO" id="GO:0022857">
    <property type="term" value="F:transmembrane transporter activity"/>
    <property type="evidence" value="ECO:0007669"/>
    <property type="project" value="InterPro"/>
</dbReference>
<keyword evidence="3 6" id="KW-0812">Transmembrane</keyword>
<dbReference type="Pfam" id="PF07690">
    <property type="entry name" value="MFS_1"/>
    <property type="match status" value="1"/>
</dbReference>